<dbReference type="GO" id="GO:0032012">
    <property type="term" value="P:regulation of ARF protein signal transduction"/>
    <property type="evidence" value="ECO:0007669"/>
    <property type="project" value="InterPro"/>
</dbReference>
<dbReference type="STRING" id="905079.L1J2N4"/>
<feature type="compositionally biased region" description="Polar residues" evidence="7">
    <location>
        <begin position="244"/>
        <end position="255"/>
    </location>
</feature>
<evidence type="ECO:0000313" key="9">
    <source>
        <dbReference type="EMBL" id="EKX42399.1"/>
    </source>
</evidence>
<dbReference type="FunFam" id="1.10.1000.11:FF:000003">
    <property type="entry name" value="Brefeldin A-inhibited guanine nucleotide-exchange protein 1"/>
    <property type="match status" value="1"/>
</dbReference>
<evidence type="ECO:0000256" key="6">
    <source>
        <dbReference type="ARBA" id="ARBA00023136"/>
    </source>
</evidence>
<dbReference type="InterPro" id="IPR015403">
    <property type="entry name" value="Mon2/Sec7/BIG1-like_HDS"/>
</dbReference>
<evidence type="ECO:0000256" key="1">
    <source>
        <dbReference type="ARBA" id="ARBA00004370"/>
    </source>
</evidence>
<dbReference type="PANTHER" id="PTHR10663">
    <property type="entry name" value="GUANYL-NUCLEOTIDE EXCHANGE FACTOR"/>
    <property type="match status" value="1"/>
</dbReference>
<dbReference type="OrthoDB" id="18431at2759"/>
<dbReference type="Pfam" id="PF09324">
    <property type="entry name" value="Sec7-like_HDS"/>
    <property type="match status" value="1"/>
</dbReference>
<sequence>MDGQTFCSVARQGISKLQKAIHEHKKQKEAENISGACERFLLDLDKLSEPSNSNDPVNLQENFDYAALFVPFLAALELRNPKLTESALDSLHEFIAHGYLKDLNLRTDPPRSLAEVLVENVCGCSSIEDETVQMQVIRVLQTSVMCEPSIVHGANLLQSVRTCFNLHLGSSSQANQTAAKAALSRMINAMMNRLEGLPASASRHVEDRGIPDLPASVPSTPEPAKSSQAGDFPAEHPEMPAPSPNGSHMNGSAAHTKTPEAEKVSEETDFKSVEERDVYEVFHRLCRLSMKYEVVDSWVKPDETMNMQSKMLSLELLLSMLDQSGPKFKGSAKFITCIKQQLCMSLLKNGVSPAPRVFKAALQVFVTLILNFKTHLKQEIGVFFTTIFLRILESPHSTYQQKTMVLQLLHSIFRDPQTVVDVFVNYDCDLKQVDIFAKMLNQLTRTVQSGSGASKDTGYFTPEQVHLPPSPHQYHSKLVEKDFIWLETGEILPRSMAKNESSEGDLESSVDSRVGGESEDVDPVLKQKEHKTQLQQGIKAFNLKPKKGIEILTSSGHLKKEPQAIAAWFHNQPSLDKKAIGEYMGEPDEFNKAVLYAYVDMMSFANMTIDEALRHFLSGFWLPGEAQKIDRMMEKFAERFCKDTDSFSNADTAYVLAYSIIMLNTDAHSPKIAKKMTKEEFVRNNRGINDGMDLPPEFLEGIYDRIVASGFKVKEDEDVATSMSTDSEKSVHERYRAEAQQLMSTAQGLLKKAAEQSSDHFLISNKSEHVISMLEISWAPMLAAFSVVMEESTDNGLIAQCLKGMTGAITLLSIFRLHSQRDAFVSTLTQFTNLHGHTVREVRQKNLESIQAAIAIARNLGNFLGSSWGPVLRCFSELDRLQLAGSGSRLGNVFGGSESSGSHGSRREWFEDKDNRKELIEEANSLKLEEIDTAAIDRVFSSSARLSDEAIIDFVKHLVAVSHEEIESCPSAPRVYSMQKIVEITYFNMSRIRIVWSRIWSILGEHFQSVALAVNTELSMYVIDSMRQLALKFLEKDELTSFHFQRDFLKPFDFVIANSKTAEIRELVVRCLTQVVRSTARNIKSGWKIAFQVLNIAGRDESDTIVLLAFDLVRKVIHESFHQVTSDPAHGHLAYADCLNCLGVFAKNLRNKEVALEAVDLMCLCNKISLQALGEDLDHTLFTDSERHVRIWFPILTGLAGLSSDPRLDLRTRALDKLFETLMAYGPNFDKSLWGHVFHGVLFPMFDDVYHVDEVADTEWLETSFSAAMAQMTDVFVSCFEGASPLLQEFLKMLSLCIVQHNERLAEMGVNSIKRLLSEAGRQFSSEMW</sequence>
<evidence type="ECO:0000256" key="4">
    <source>
        <dbReference type="ARBA" id="ARBA00022490"/>
    </source>
</evidence>
<dbReference type="GO" id="GO:0015031">
    <property type="term" value="P:protein transport"/>
    <property type="evidence" value="ECO:0007669"/>
    <property type="project" value="UniProtKB-KW"/>
</dbReference>
<dbReference type="EMBL" id="JH993017">
    <property type="protein sequence ID" value="EKX42399.1"/>
    <property type="molecule type" value="Genomic_DNA"/>
</dbReference>
<dbReference type="FunFam" id="1.10.220.20:FF:000002">
    <property type="entry name" value="Brefeldin A-inhibited guanine nucleotide-exchange protein 1"/>
    <property type="match status" value="1"/>
</dbReference>
<organism evidence="9">
    <name type="scientific">Guillardia theta (strain CCMP2712)</name>
    <name type="common">Cryptophyte</name>
    <dbReference type="NCBI Taxonomy" id="905079"/>
    <lineage>
        <taxon>Eukaryota</taxon>
        <taxon>Cryptophyceae</taxon>
        <taxon>Pyrenomonadales</taxon>
        <taxon>Geminigeraceae</taxon>
        <taxon>Guillardia</taxon>
    </lineage>
</organism>
<evidence type="ECO:0000313" key="10">
    <source>
        <dbReference type="EnsemblProtists" id="EKX42399"/>
    </source>
</evidence>
<dbReference type="SUPFAM" id="SSF48425">
    <property type="entry name" value="Sec7 domain"/>
    <property type="match status" value="1"/>
</dbReference>
<dbReference type="eggNOG" id="KOG0929">
    <property type="taxonomic scope" value="Eukaryota"/>
</dbReference>
<feature type="non-terminal residue" evidence="9">
    <location>
        <position position="1329"/>
    </location>
</feature>
<feature type="region of interest" description="Disordered" evidence="7">
    <location>
        <begin position="207"/>
        <end position="269"/>
    </location>
</feature>
<reference evidence="10" key="3">
    <citation type="submission" date="2015-06" db="UniProtKB">
        <authorList>
            <consortium name="EnsemblProtists"/>
        </authorList>
    </citation>
    <scope>IDENTIFICATION</scope>
</reference>
<dbReference type="InterPro" id="IPR035999">
    <property type="entry name" value="Sec7_dom_sf"/>
</dbReference>
<dbReference type="PROSITE" id="PS50190">
    <property type="entry name" value="SEC7"/>
    <property type="match status" value="1"/>
</dbReference>
<gene>
    <name evidence="9" type="ORF">GUITHDRAFT_73978</name>
</gene>
<dbReference type="SUPFAM" id="SSF48371">
    <property type="entry name" value="ARM repeat"/>
    <property type="match status" value="2"/>
</dbReference>
<dbReference type="Pfam" id="PF16213">
    <property type="entry name" value="DCB"/>
    <property type="match status" value="1"/>
</dbReference>
<accession>L1J2N4</accession>
<protein>
    <recommendedName>
        <fullName evidence="8">SEC7 domain-containing protein</fullName>
    </recommendedName>
</protein>
<dbReference type="InterPro" id="IPR023394">
    <property type="entry name" value="Sec7_C_sf"/>
</dbReference>
<dbReference type="PANTHER" id="PTHR10663:SF375">
    <property type="entry name" value="LD29171P"/>
    <property type="match status" value="1"/>
</dbReference>
<feature type="region of interest" description="Disordered" evidence="7">
    <location>
        <begin position="496"/>
        <end position="522"/>
    </location>
</feature>
<dbReference type="Proteomes" id="UP000011087">
    <property type="component" value="Unassembled WGS sequence"/>
</dbReference>
<comment type="subcellular location">
    <subcellularLocation>
        <location evidence="2">Cytoplasm</location>
    </subcellularLocation>
    <subcellularLocation>
        <location evidence="1">Membrane</location>
    </subcellularLocation>
</comment>
<dbReference type="GO" id="GO:0005737">
    <property type="term" value="C:cytoplasm"/>
    <property type="evidence" value="ECO:0007669"/>
    <property type="project" value="UniProtKB-SubCell"/>
</dbReference>
<dbReference type="Gene3D" id="1.10.220.20">
    <property type="match status" value="1"/>
</dbReference>
<dbReference type="InterPro" id="IPR032691">
    <property type="entry name" value="Mon2/Sec7/BIG1-like_HUS"/>
</dbReference>
<keyword evidence="11" id="KW-1185">Reference proteome</keyword>
<dbReference type="Pfam" id="PF01369">
    <property type="entry name" value="Sec7"/>
    <property type="match status" value="1"/>
</dbReference>
<keyword evidence="6" id="KW-0472">Membrane</keyword>
<dbReference type="PaxDb" id="55529-EKX42399"/>
<evidence type="ECO:0000313" key="11">
    <source>
        <dbReference type="Proteomes" id="UP000011087"/>
    </source>
</evidence>
<name>L1J2N4_GUITC</name>
<feature type="domain" description="SEC7" evidence="8">
    <location>
        <begin position="523"/>
        <end position="709"/>
    </location>
</feature>
<dbReference type="KEGG" id="gtt:GUITHDRAFT_73978"/>
<keyword evidence="3" id="KW-0813">Transport</keyword>
<evidence type="ECO:0000259" key="8">
    <source>
        <dbReference type="PROSITE" id="PS50190"/>
    </source>
</evidence>
<dbReference type="SMART" id="SM00222">
    <property type="entry name" value="Sec7"/>
    <property type="match status" value="1"/>
</dbReference>
<dbReference type="OMA" id="EVMCAYI"/>
<dbReference type="Pfam" id="PF12783">
    <property type="entry name" value="Sec7-like_HUS"/>
    <property type="match status" value="1"/>
</dbReference>
<dbReference type="HOGENOM" id="CLU_000691_1_2_1"/>
<dbReference type="GO" id="GO:0005085">
    <property type="term" value="F:guanyl-nucleotide exchange factor activity"/>
    <property type="evidence" value="ECO:0007669"/>
    <property type="project" value="InterPro"/>
</dbReference>
<dbReference type="RefSeq" id="XP_005829379.1">
    <property type="nucleotide sequence ID" value="XM_005829322.1"/>
</dbReference>
<proteinExistence type="predicted"/>
<evidence type="ECO:0000256" key="2">
    <source>
        <dbReference type="ARBA" id="ARBA00004496"/>
    </source>
</evidence>
<keyword evidence="4" id="KW-0963">Cytoplasm</keyword>
<dbReference type="GO" id="GO:0016020">
    <property type="term" value="C:membrane"/>
    <property type="evidence" value="ECO:0007669"/>
    <property type="project" value="UniProtKB-SubCell"/>
</dbReference>
<keyword evidence="5" id="KW-0653">Protein transport</keyword>
<reference evidence="9 11" key="1">
    <citation type="journal article" date="2012" name="Nature">
        <title>Algal genomes reveal evolutionary mosaicism and the fate of nucleomorphs.</title>
        <authorList>
            <consortium name="DOE Joint Genome Institute"/>
            <person name="Curtis B.A."/>
            <person name="Tanifuji G."/>
            <person name="Burki F."/>
            <person name="Gruber A."/>
            <person name="Irimia M."/>
            <person name="Maruyama S."/>
            <person name="Arias M.C."/>
            <person name="Ball S.G."/>
            <person name="Gile G.H."/>
            <person name="Hirakawa Y."/>
            <person name="Hopkins J.F."/>
            <person name="Kuo A."/>
            <person name="Rensing S.A."/>
            <person name="Schmutz J."/>
            <person name="Symeonidi A."/>
            <person name="Elias M."/>
            <person name="Eveleigh R.J."/>
            <person name="Herman E.K."/>
            <person name="Klute M.J."/>
            <person name="Nakayama T."/>
            <person name="Obornik M."/>
            <person name="Reyes-Prieto A."/>
            <person name="Armbrust E.V."/>
            <person name="Aves S.J."/>
            <person name="Beiko R.G."/>
            <person name="Coutinho P."/>
            <person name="Dacks J.B."/>
            <person name="Durnford D.G."/>
            <person name="Fast N.M."/>
            <person name="Green B.R."/>
            <person name="Grisdale C.J."/>
            <person name="Hempel F."/>
            <person name="Henrissat B."/>
            <person name="Hoppner M.P."/>
            <person name="Ishida K."/>
            <person name="Kim E."/>
            <person name="Koreny L."/>
            <person name="Kroth P.G."/>
            <person name="Liu Y."/>
            <person name="Malik S.B."/>
            <person name="Maier U.G."/>
            <person name="McRose D."/>
            <person name="Mock T."/>
            <person name="Neilson J.A."/>
            <person name="Onodera N.T."/>
            <person name="Poole A.M."/>
            <person name="Pritham E.J."/>
            <person name="Richards T.A."/>
            <person name="Rocap G."/>
            <person name="Roy S.W."/>
            <person name="Sarai C."/>
            <person name="Schaack S."/>
            <person name="Shirato S."/>
            <person name="Slamovits C.H."/>
            <person name="Spencer D.F."/>
            <person name="Suzuki S."/>
            <person name="Worden A.Z."/>
            <person name="Zauner S."/>
            <person name="Barry K."/>
            <person name="Bell C."/>
            <person name="Bharti A.K."/>
            <person name="Crow J.A."/>
            <person name="Grimwood J."/>
            <person name="Kramer R."/>
            <person name="Lindquist E."/>
            <person name="Lucas S."/>
            <person name="Salamov A."/>
            <person name="McFadden G.I."/>
            <person name="Lane C.E."/>
            <person name="Keeling P.J."/>
            <person name="Gray M.W."/>
            <person name="Grigoriev I.V."/>
            <person name="Archibald J.M."/>
        </authorList>
    </citation>
    <scope>NUCLEOTIDE SEQUENCE</scope>
    <source>
        <strain evidence="9 11">CCMP2712</strain>
    </source>
</reference>
<dbReference type="CDD" id="cd00171">
    <property type="entry name" value="Sec7"/>
    <property type="match status" value="1"/>
</dbReference>
<evidence type="ECO:0000256" key="3">
    <source>
        <dbReference type="ARBA" id="ARBA00022448"/>
    </source>
</evidence>
<evidence type="ECO:0000256" key="7">
    <source>
        <dbReference type="SAM" id="MobiDB-lite"/>
    </source>
</evidence>
<evidence type="ECO:0000256" key="5">
    <source>
        <dbReference type="ARBA" id="ARBA00022927"/>
    </source>
</evidence>
<dbReference type="GeneID" id="17299034"/>
<reference evidence="11" key="2">
    <citation type="submission" date="2012-11" db="EMBL/GenBank/DDBJ databases">
        <authorList>
            <person name="Kuo A."/>
            <person name="Curtis B.A."/>
            <person name="Tanifuji G."/>
            <person name="Burki F."/>
            <person name="Gruber A."/>
            <person name="Irimia M."/>
            <person name="Maruyama S."/>
            <person name="Arias M.C."/>
            <person name="Ball S.G."/>
            <person name="Gile G.H."/>
            <person name="Hirakawa Y."/>
            <person name="Hopkins J.F."/>
            <person name="Rensing S.A."/>
            <person name="Schmutz J."/>
            <person name="Symeonidi A."/>
            <person name="Elias M."/>
            <person name="Eveleigh R.J."/>
            <person name="Herman E.K."/>
            <person name="Klute M.J."/>
            <person name="Nakayama T."/>
            <person name="Obornik M."/>
            <person name="Reyes-Prieto A."/>
            <person name="Armbrust E.V."/>
            <person name="Aves S.J."/>
            <person name="Beiko R.G."/>
            <person name="Coutinho P."/>
            <person name="Dacks J.B."/>
            <person name="Durnford D.G."/>
            <person name="Fast N.M."/>
            <person name="Green B.R."/>
            <person name="Grisdale C."/>
            <person name="Hempe F."/>
            <person name="Henrissat B."/>
            <person name="Hoppner M.P."/>
            <person name="Ishida K.-I."/>
            <person name="Kim E."/>
            <person name="Koreny L."/>
            <person name="Kroth P.G."/>
            <person name="Liu Y."/>
            <person name="Malik S.-B."/>
            <person name="Maier U.G."/>
            <person name="McRose D."/>
            <person name="Mock T."/>
            <person name="Neilson J.A."/>
            <person name="Onodera N.T."/>
            <person name="Poole A.M."/>
            <person name="Pritham E.J."/>
            <person name="Richards T.A."/>
            <person name="Rocap G."/>
            <person name="Roy S.W."/>
            <person name="Sarai C."/>
            <person name="Schaack S."/>
            <person name="Shirato S."/>
            <person name="Slamovits C.H."/>
            <person name="Spencer D.F."/>
            <person name="Suzuki S."/>
            <person name="Worden A.Z."/>
            <person name="Zauner S."/>
            <person name="Barry K."/>
            <person name="Bell C."/>
            <person name="Bharti A.K."/>
            <person name="Crow J.A."/>
            <person name="Grimwood J."/>
            <person name="Kramer R."/>
            <person name="Lindquist E."/>
            <person name="Lucas S."/>
            <person name="Salamov A."/>
            <person name="McFadden G.I."/>
            <person name="Lane C.E."/>
            <person name="Keeling P.J."/>
            <person name="Gray M.W."/>
            <person name="Grigoriev I.V."/>
            <person name="Archibald J.M."/>
        </authorList>
    </citation>
    <scope>NUCLEOTIDE SEQUENCE</scope>
    <source>
        <strain evidence="11">CCMP2712</strain>
    </source>
</reference>
<dbReference type="InterPro" id="IPR000904">
    <property type="entry name" value="Sec7_dom"/>
</dbReference>
<feature type="compositionally biased region" description="Basic and acidic residues" evidence="7">
    <location>
        <begin position="257"/>
        <end position="269"/>
    </location>
</feature>
<dbReference type="InterPro" id="IPR032629">
    <property type="entry name" value="DCB_dom"/>
</dbReference>
<dbReference type="InterPro" id="IPR016024">
    <property type="entry name" value="ARM-type_fold"/>
</dbReference>
<dbReference type="EnsemblProtists" id="EKX42399">
    <property type="protein sequence ID" value="EKX42399"/>
    <property type="gene ID" value="GUITHDRAFT_73978"/>
</dbReference>
<dbReference type="Gene3D" id="1.10.1000.11">
    <property type="entry name" value="Arf Nucleotide-binding Site Opener,domain 2"/>
    <property type="match status" value="1"/>
</dbReference>